<dbReference type="SUPFAM" id="SSF51905">
    <property type="entry name" value="FAD/NAD(P)-binding domain"/>
    <property type="match status" value="1"/>
</dbReference>
<organism evidence="3 4">
    <name type="scientific">Horticoccus luteus</name>
    <dbReference type="NCBI Taxonomy" id="2862869"/>
    <lineage>
        <taxon>Bacteria</taxon>
        <taxon>Pseudomonadati</taxon>
        <taxon>Verrucomicrobiota</taxon>
        <taxon>Opitutia</taxon>
        <taxon>Opitutales</taxon>
        <taxon>Opitutaceae</taxon>
        <taxon>Horticoccus</taxon>
    </lineage>
</organism>
<dbReference type="RefSeq" id="WP_220163722.1">
    <property type="nucleotide sequence ID" value="NZ_CP080507.1"/>
</dbReference>
<dbReference type="InterPro" id="IPR050816">
    <property type="entry name" value="Flavin-dep_Halogenase_NPB"/>
</dbReference>
<proteinExistence type="predicted"/>
<dbReference type="PANTHER" id="PTHR43747">
    <property type="entry name" value="FAD-BINDING PROTEIN"/>
    <property type="match status" value="1"/>
</dbReference>
<dbReference type="EMBL" id="CP080507">
    <property type="protein sequence ID" value="QYM79618.1"/>
    <property type="molecule type" value="Genomic_DNA"/>
</dbReference>
<gene>
    <name evidence="3" type="ORF">K0B96_03085</name>
</gene>
<evidence type="ECO:0000313" key="4">
    <source>
        <dbReference type="Proteomes" id="UP000825051"/>
    </source>
</evidence>
<protein>
    <submittedName>
        <fullName evidence="3">NAD(P)/FAD-dependent oxidoreductase</fullName>
    </submittedName>
</protein>
<keyword evidence="2" id="KW-0503">Monooxygenase</keyword>
<dbReference type="Proteomes" id="UP000825051">
    <property type="component" value="Chromosome"/>
</dbReference>
<dbReference type="Pfam" id="PF04820">
    <property type="entry name" value="Trp_halogenase"/>
    <property type="match status" value="1"/>
</dbReference>
<dbReference type="Gene3D" id="3.50.50.60">
    <property type="entry name" value="FAD/NAD(P)-binding domain"/>
    <property type="match status" value="1"/>
</dbReference>
<keyword evidence="4" id="KW-1185">Reference proteome</keyword>
<keyword evidence="1" id="KW-0560">Oxidoreductase</keyword>
<dbReference type="InterPro" id="IPR036188">
    <property type="entry name" value="FAD/NAD-bd_sf"/>
</dbReference>
<dbReference type="PANTHER" id="PTHR43747:SF5">
    <property type="entry name" value="FAD-BINDING DOMAIN-CONTAINING PROTEIN"/>
    <property type="match status" value="1"/>
</dbReference>
<dbReference type="KEGG" id="ole:K0B96_03085"/>
<name>A0A8F9TWK6_9BACT</name>
<dbReference type="InterPro" id="IPR006905">
    <property type="entry name" value="Flavin_halogenase"/>
</dbReference>
<dbReference type="GO" id="GO:0004497">
    <property type="term" value="F:monooxygenase activity"/>
    <property type="evidence" value="ECO:0007669"/>
    <property type="project" value="UniProtKB-KW"/>
</dbReference>
<evidence type="ECO:0000313" key="3">
    <source>
        <dbReference type="EMBL" id="QYM79618.1"/>
    </source>
</evidence>
<accession>A0A8F9TWK6</accession>
<dbReference type="AlphaFoldDB" id="A0A8F9TWK6"/>
<sequence>MADASTTDCDVIIVGGALSGSATACLLLRRHPGIRLLILERSGQFKRRVGESTVEISAYFLGRVLGLTSHLLEHHLPKQGMRFWFANDHARALDQCSETGPGYNVRLPGYQVDRAVLDEHVLANAVTDGAKLHRGVRVKKIHLAPGAAQSVEWDDATGAAQTTSARWVVDASGVAALLARQEDWLRPNHEHLTATCWGRWSGVHLFDDPAFAAKYPSWSQRVKGVRSTATNHLTGYGWWAWFIPLKGGDVSIGVVYDQRLAELPPGPNLAERLRAMLSVHPAARELLAHATPHEGDTHFRRNLAYSATTFATDGAVLVGDAAAFIDPLYSPGMDWITFSVSAAVSLIDAGLRGRPVAPLVAKHNADFRQSCDRWFNALYRDKYYYVGDFELMTLAFRLDLGLYYLGIVAQPFKHGHRILDTPPFAHPRSKWPFRLMALYNRRFAAIAQSRRRRGVWGRRNDRRYFAFTSYEFNGRLPVRVLGLLFLWLRLELAEGWRTWFSSPQPAPAAPLAAAPAHP</sequence>
<reference evidence="3" key="1">
    <citation type="submission" date="2021-08" db="EMBL/GenBank/DDBJ databases">
        <title>Genome of a novel bacterium of the phylum Verrucomicrobia, Oleiharenicola sp. KSB-15.</title>
        <authorList>
            <person name="Chung J.-H."/>
            <person name="Ahn J.-H."/>
            <person name="Yoon Y."/>
            <person name="Kim D.-Y."/>
            <person name="An S.-H."/>
            <person name="Park I."/>
            <person name="Yeon J."/>
        </authorList>
    </citation>
    <scope>NUCLEOTIDE SEQUENCE</scope>
    <source>
        <strain evidence="3">KSB-15</strain>
    </source>
</reference>
<evidence type="ECO:0000256" key="1">
    <source>
        <dbReference type="ARBA" id="ARBA00023002"/>
    </source>
</evidence>
<evidence type="ECO:0000256" key="2">
    <source>
        <dbReference type="ARBA" id="ARBA00023033"/>
    </source>
</evidence>